<dbReference type="Proteomes" id="UP001231189">
    <property type="component" value="Unassembled WGS sequence"/>
</dbReference>
<dbReference type="PRINTS" id="PR00367">
    <property type="entry name" value="ETHRSPELEMNT"/>
</dbReference>
<organism evidence="8 9">
    <name type="scientific">Lolium multiflorum</name>
    <name type="common">Italian ryegrass</name>
    <name type="synonym">Lolium perenne subsp. multiflorum</name>
    <dbReference type="NCBI Taxonomy" id="4521"/>
    <lineage>
        <taxon>Eukaryota</taxon>
        <taxon>Viridiplantae</taxon>
        <taxon>Streptophyta</taxon>
        <taxon>Embryophyta</taxon>
        <taxon>Tracheophyta</taxon>
        <taxon>Spermatophyta</taxon>
        <taxon>Magnoliopsida</taxon>
        <taxon>Liliopsida</taxon>
        <taxon>Poales</taxon>
        <taxon>Poaceae</taxon>
        <taxon>BOP clade</taxon>
        <taxon>Pooideae</taxon>
        <taxon>Poodae</taxon>
        <taxon>Poeae</taxon>
        <taxon>Poeae Chloroplast Group 2 (Poeae type)</taxon>
        <taxon>Loliodinae</taxon>
        <taxon>Loliinae</taxon>
        <taxon>Lolium</taxon>
    </lineage>
</organism>
<accession>A0AAD8SI67</accession>
<dbReference type="PANTHER" id="PTHR31194">
    <property type="entry name" value="SHN SHINE , DNA BINDING / TRANSCRIPTION FACTOR"/>
    <property type="match status" value="1"/>
</dbReference>
<keyword evidence="5" id="KW-0539">Nucleus</keyword>
<feature type="compositionally biased region" description="Basic residues" evidence="6">
    <location>
        <begin position="242"/>
        <end position="256"/>
    </location>
</feature>
<sequence>MLPLLQRTREKGARAKSFTARALSRYPAREICRVRCRARYKDDTREAANCHSSHASSSRALSLPAALPPAPLRLRPFLLDAKMPPRRRSSSGYRGVRARPSGRFDAEIRSGEERIRLGTFDTAHEAARAYDAVAWRLGRSRRAMNFHDVFTREQAEMLAPPPPMITREEQRRQRELEQRLLIAERDEAFRVEWARRFPEDVAATAAFYAEKEKKEEEKKKSFPREAPRRDREEEGGEGREGGRRRKRRTAQGRRRSSSPPPPPSNGV</sequence>
<dbReference type="InterPro" id="IPR050913">
    <property type="entry name" value="AP2/ERF_ERF"/>
</dbReference>
<evidence type="ECO:0000256" key="2">
    <source>
        <dbReference type="ARBA" id="ARBA00023015"/>
    </source>
</evidence>
<dbReference type="InterPro" id="IPR016177">
    <property type="entry name" value="DNA-bd_dom_sf"/>
</dbReference>
<dbReference type="Pfam" id="PF00847">
    <property type="entry name" value="AP2"/>
    <property type="match status" value="1"/>
</dbReference>
<evidence type="ECO:0000256" key="3">
    <source>
        <dbReference type="ARBA" id="ARBA00023125"/>
    </source>
</evidence>
<dbReference type="GO" id="GO:0005634">
    <property type="term" value="C:nucleus"/>
    <property type="evidence" value="ECO:0007669"/>
    <property type="project" value="UniProtKB-SubCell"/>
</dbReference>
<evidence type="ECO:0000256" key="4">
    <source>
        <dbReference type="ARBA" id="ARBA00023163"/>
    </source>
</evidence>
<dbReference type="InterPro" id="IPR036955">
    <property type="entry name" value="AP2/ERF_dom_sf"/>
</dbReference>
<comment type="subcellular location">
    <subcellularLocation>
        <location evidence="1">Nucleus</location>
    </subcellularLocation>
</comment>
<feature type="domain" description="AP2/ERF" evidence="7">
    <location>
        <begin position="92"/>
        <end position="147"/>
    </location>
</feature>
<keyword evidence="3" id="KW-0238">DNA-binding</keyword>
<feature type="compositionally biased region" description="Pro residues" evidence="6">
    <location>
        <begin position="258"/>
        <end position="267"/>
    </location>
</feature>
<dbReference type="SMART" id="SM00380">
    <property type="entry name" value="AP2"/>
    <property type="match status" value="1"/>
</dbReference>
<dbReference type="PROSITE" id="PS51032">
    <property type="entry name" value="AP2_ERF"/>
    <property type="match status" value="1"/>
</dbReference>
<gene>
    <name evidence="8" type="ORF">QYE76_070431</name>
</gene>
<evidence type="ECO:0000256" key="5">
    <source>
        <dbReference type="ARBA" id="ARBA00023242"/>
    </source>
</evidence>
<dbReference type="Gene3D" id="3.30.730.10">
    <property type="entry name" value="AP2/ERF domain"/>
    <property type="match status" value="1"/>
</dbReference>
<comment type="caution">
    <text evidence="8">The sequence shown here is derived from an EMBL/GenBank/DDBJ whole genome shotgun (WGS) entry which is preliminary data.</text>
</comment>
<dbReference type="AlphaFoldDB" id="A0AAD8SI67"/>
<proteinExistence type="predicted"/>
<evidence type="ECO:0000313" key="8">
    <source>
        <dbReference type="EMBL" id="KAK1652626.1"/>
    </source>
</evidence>
<reference evidence="8" key="1">
    <citation type="submission" date="2023-07" db="EMBL/GenBank/DDBJ databases">
        <title>A chromosome-level genome assembly of Lolium multiflorum.</title>
        <authorList>
            <person name="Chen Y."/>
            <person name="Copetti D."/>
            <person name="Kolliker R."/>
            <person name="Studer B."/>
        </authorList>
    </citation>
    <scope>NUCLEOTIDE SEQUENCE</scope>
    <source>
        <strain evidence="8">02402/16</strain>
        <tissue evidence="8">Leaf</tissue>
    </source>
</reference>
<dbReference type="GO" id="GO:0003677">
    <property type="term" value="F:DNA binding"/>
    <property type="evidence" value="ECO:0007669"/>
    <property type="project" value="UniProtKB-KW"/>
</dbReference>
<evidence type="ECO:0000256" key="6">
    <source>
        <dbReference type="SAM" id="MobiDB-lite"/>
    </source>
</evidence>
<protein>
    <recommendedName>
        <fullName evidence="7">AP2/ERF domain-containing protein</fullName>
    </recommendedName>
</protein>
<dbReference type="PANTHER" id="PTHR31194:SF189">
    <property type="entry name" value="AP2_ERF DOMAIN-CONTAINING PROTEIN"/>
    <property type="match status" value="1"/>
</dbReference>
<dbReference type="GO" id="GO:0003700">
    <property type="term" value="F:DNA-binding transcription factor activity"/>
    <property type="evidence" value="ECO:0007669"/>
    <property type="project" value="InterPro"/>
</dbReference>
<keyword evidence="2" id="KW-0805">Transcription regulation</keyword>
<dbReference type="EMBL" id="JAUUTY010000004">
    <property type="protein sequence ID" value="KAK1652626.1"/>
    <property type="molecule type" value="Genomic_DNA"/>
</dbReference>
<dbReference type="SUPFAM" id="SSF54171">
    <property type="entry name" value="DNA-binding domain"/>
    <property type="match status" value="1"/>
</dbReference>
<evidence type="ECO:0000256" key="1">
    <source>
        <dbReference type="ARBA" id="ARBA00004123"/>
    </source>
</evidence>
<keyword evidence="4" id="KW-0804">Transcription</keyword>
<feature type="compositionally biased region" description="Basic and acidic residues" evidence="6">
    <location>
        <begin position="209"/>
        <end position="241"/>
    </location>
</feature>
<evidence type="ECO:0000313" key="9">
    <source>
        <dbReference type="Proteomes" id="UP001231189"/>
    </source>
</evidence>
<dbReference type="CDD" id="cd00018">
    <property type="entry name" value="AP2"/>
    <property type="match status" value="1"/>
</dbReference>
<feature type="region of interest" description="Disordered" evidence="6">
    <location>
        <begin position="208"/>
        <end position="267"/>
    </location>
</feature>
<keyword evidence="9" id="KW-1185">Reference proteome</keyword>
<evidence type="ECO:0000259" key="7">
    <source>
        <dbReference type="PROSITE" id="PS51032"/>
    </source>
</evidence>
<name>A0AAD8SI67_LOLMU</name>
<dbReference type="InterPro" id="IPR001471">
    <property type="entry name" value="AP2/ERF_dom"/>
</dbReference>